<dbReference type="AlphaFoldDB" id="A0A7C9LLU4"/>
<dbReference type="Proteomes" id="UP000483286">
    <property type="component" value="Unassembled WGS sequence"/>
</dbReference>
<gene>
    <name evidence="2" type="ORF">GO986_08780</name>
</gene>
<evidence type="ECO:0000259" key="1">
    <source>
        <dbReference type="SMART" id="SM00894"/>
    </source>
</evidence>
<dbReference type="Pfam" id="PF05901">
    <property type="entry name" value="Excalibur"/>
    <property type="match status" value="1"/>
</dbReference>
<proteinExistence type="predicted"/>
<accession>A0A7C9LLU4</accession>
<protein>
    <submittedName>
        <fullName evidence="2">Calcium-binding protein</fullName>
    </submittedName>
</protein>
<keyword evidence="3" id="KW-1185">Reference proteome</keyword>
<comment type="caution">
    <text evidence="2">The sequence shown here is derived from an EMBL/GenBank/DDBJ whole genome shotgun (WGS) entry which is preliminary data.</text>
</comment>
<organism evidence="2 3">
    <name type="scientific">Deinococcus arboris</name>
    <dbReference type="NCBI Taxonomy" id="2682977"/>
    <lineage>
        <taxon>Bacteria</taxon>
        <taxon>Thermotogati</taxon>
        <taxon>Deinococcota</taxon>
        <taxon>Deinococci</taxon>
        <taxon>Deinococcales</taxon>
        <taxon>Deinococcaceae</taxon>
        <taxon>Deinococcus</taxon>
    </lineage>
</organism>
<dbReference type="InterPro" id="IPR008613">
    <property type="entry name" value="Excalibur_Ca-bd_domain"/>
</dbReference>
<reference evidence="2 3" key="1">
    <citation type="submission" date="2019-12" db="EMBL/GenBank/DDBJ databases">
        <title>Deinococcus sp. HMF7620 Genome sequencing and assembly.</title>
        <authorList>
            <person name="Kang H."/>
            <person name="Kim H."/>
            <person name="Joh K."/>
        </authorList>
    </citation>
    <scope>NUCLEOTIDE SEQUENCE [LARGE SCALE GENOMIC DNA]</scope>
    <source>
        <strain evidence="2 3">HMF7620</strain>
    </source>
</reference>
<dbReference type="EMBL" id="WQLB01000009">
    <property type="protein sequence ID" value="MVN86857.1"/>
    <property type="molecule type" value="Genomic_DNA"/>
</dbReference>
<name>A0A7C9LLU4_9DEIO</name>
<evidence type="ECO:0000313" key="2">
    <source>
        <dbReference type="EMBL" id="MVN86857.1"/>
    </source>
</evidence>
<feature type="domain" description="Excalibur calcium-binding" evidence="1">
    <location>
        <begin position="57"/>
        <end position="93"/>
    </location>
</feature>
<dbReference type="SMART" id="SM00894">
    <property type="entry name" value="Excalibur"/>
    <property type="match status" value="1"/>
</dbReference>
<evidence type="ECO:0000313" key="3">
    <source>
        <dbReference type="Proteomes" id="UP000483286"/>
    </source>
</evidence>
<sequence>MADPPPDPTTRPSLPFWREGPLSCRLEEPIMRCLSAVLLILSLASAATAAGPIPVGGFKNCTAAKAAGYWNIKKGSPAYHTRLDRDGDGLACEKK</sequence>